<dbReference type="Proteomes" id="UP001652642">
    <property type="component" value="Chromosome 6"/>
</dbReference>
<protein>
    <submittedName>
        <fullName evidence="6">Insulin receptor substrate 1-like isoform X1</fullName>
    </submittedName>
</protein>
<keyword evidence="5" id="KW-1185">Reference proteome</keyword>
<evidence type="ECO:0000259" key="3">
    <source>
        <dbReference type="PROSITE" id="PS50003"/>
    </source>
</evidence>
<dbReference type="CDD" id="cd01204">
    <property type="entry name" value="PTB_IRS"/>
    <property type="match status" value="1"/>
</dbReference>
<feature type="region of interest" description="Disordered" evidence="2">
    <location>
        <begin position="656"/>
        <end position="684"/>
    </location>
</feature>
<name>A0A6J0UB54_9SAUR</name>
<dbReference type="InParanoid" id="A0A6J0UB54"/>
<dbReference type="PANTHER" id="PTHR10614:SF14">
    <property type="entry name" value="INSULIN RECEPTOR SUBSTRATE 1"/>
    <property type="match status" value="1"/>
</dbReference>
<evidence type="ECO:0000256" key="1">
    <source>
        <dbReference type="ARBA" id="ARBA00022553"/>
    </source>
</evidence>
<dbReference type="InterPro" id="IPR001849">
    <property type="entry name" value="PH_domain"/>
</dbReference>
<proteinExistence type="predicted"/>
<accession>A0A6J0UB54</accession>
<dbReference type="PRINTS" id="PR00628">
    <property type="entry name" value="INSULINRSI"/>
</dbReference>
<feature type="region of interest" description="Disordered" evidence="2">
    <location>
        <begin position="288"/>
        <end position="369"/>
    </location>
</feature>
<feature type="compositionally biased region" description="Low complexity" evidence="2">
    <location>
        <begin position="349"/>
        <end position="360"/>
    </location>
</feature>
<dbReference type="PROSITE" id="PS51064">
    <property type="entry name" value="IRS_PTB"/>
    <property type="match status" value="1"/>
</dbReference>
<evidence type="ECO:0000313" key="5">
    <source>
        <dbReference type="Proteomes" id="UP001652642"/>
    </source>
</evidence>
<dbReference type="InterPro" id="IPR011993">
    <property type="entry name" value="PH-like_dom_sf"/>
</dbReference>
<dbReference type="CDD" id="cd01257">
    <property type="entry name" value="PH_IRS"/>
    <property type="match status" value="1"/>
</dbReference>
<sequence length="749" mass="79813">MEPGTAPAAAAAAAPSDIRLCGYLRKQKSHRRRYFVLRSASERGPARLEYYESEKKFRASGGVGGVGAAPRPKRTFPLASALNINKRADARHPHLIVLYAHQGTFGLAAEDAEQQQVWYAALVELHCKAADLLWHFLLSVLLPKSGFKTRLLSAGKEAASEGSPGPAAPNPAFKEVWQVSLRPRGLGHSRNLAGTYLLCLAEKTISFVKLNSAVVAVVLQLLNVRRCGHSENYFFMEVGRSAVTGPGELWMQVEDLVVAQNMHETILEAMRALSEDVRLRSKSQSLASTPIAVPSHRQSLSPPPAGRGSFSWRPPLEGTPSLSRRPAGLGQKAPGARKPDSLSDYSAISSDEGGSSPGESRLAGTPDPLNYTVEEVELDYIAMGKLASPEGHPLTWGSAAGTNKRASLPPLALGKDTLPLPCSRKQGLKSVAVSASYPEGLNLRRVADPGYMAMLPGVVATGAEDQDYVPMTPGSVSPPRGNGGYMVMSPTGSGSLEGPGPWRTAGGETRSLGDDYMNMSPVSQSASSSPPEYGSALLALPRNGLFYSLPRSYRHDPRPLALPFNAGRLSCSSSTSSESLEEPPGAPARPRRRLFLGFPRDGQGDPPFAPQSSPGEYVSIDYRARATDYVNMELGAAPAESSRTAVPESYAEMVPGARRGRGCPSGRHHPSSETFAEGERSGGALPCETQAESGLNYIDLDLGKEATPETASASHLAGQAGRLHTYASIDFDRSGELWGYRASSEGEES</sequence>
<keyword evidence="1" id="KW-0597">Phosphoprotein</keyword>
<dbReference type="GO" id="GO:0008286">
    <property type="term" value="P:insulin receptor signaling pathway"/>
    <property type="evidence" value="ECO:0007669"/>
    <property type="project" value="InterPro"/>
</dbReference>
<dbReference type="SMART" id="SM00233">
    <property type="entry name" value="PH"/>
    <property type="match status" value="1"/>
</dbReference>
<dbReference type="GeneID" id="110082325"/>
<dbReference type="SMART" id="SM01244">
    <property type="entry name" value="IRS"/>
    <property type="match status" value="1"/>
</dbReference>
<dbReference type="OrthoDB" id="946068at2759"/>
<dbReference type="KEGG" id="pvt:110082325"/>
<dbReference type="InterPro" id="IPR002404">
    <property type="entry name" value="IRS_PTB"/>
</dbReference>
<dbReference type="Pfam" id="PF00169">
    <property type="entry name" value="PH"/>
    <property type="match status" value="1"/>
</dbReference>
<dbReference type="SMART" id="SM00310">
    <property type="entry name" value="PTBI"/>
    <property type="match status" value="1"/>
</dbReference>
<feature type="region of interest" description="Disordered" evidence="2">
    <location>
        <begin position="571"/>
        <end position="615"/>
    </location>
</feature>
<gene>
    <name evidence="6" type="primary">LOC110082325</name>
</gene>
<dbReference type="GO" id="GO:0005158">
    <property type="term" value="F:insulin receptor binding"/>
    <property type="evidence" value="ECO:0007669"/>
    <property type="project" value="InterPro"/>
</dbReference>
<dbReference type="GO" id="GO:0005886">
    <property type="term" value="C:plasma membrane"/>
    <property type="evidence" value="ECO:0007669"/>
    <property type="project" value="TreeGrafter"/>
</dbReference>
<dbReference type="Pfam" id="PF02174">
    <property type="entry name" value="IRS"/>
    <property type="match status" value="1"/>
</dbReference>
<reference evidence="6" key="1">
    <citation type="submission" date="2025-08" db="UniProtKB">
        <authorList>
            <consortium name="RefSeq"/>
        </authorList>
    </citation>
    <scope>IDENTIFICATION</scope>
</reference>
<organism evidence="5 6">
    <name type="scientific">Pogona vitticeps</name>
    <name type="common">central bearded dragon</name>
    <dbReference type="NCBI Taxonomy" id="103695"/>
    <lineage>
        <taxon>Eukaryota</taxon>
        <taxon>Metazoa</taxon>
        <taxon>Chordata</taxon>
        <taxon>Craniata</taxon>
        <taxon>Vertebrata</taxon>
        <taxon>Euteleostomi</taxon>
        <taxon>Lepidosauria</taxon>
        <taxon>Squamata</taxon>
        <taxon>Bifurcata</taxon>
        <taxon>Unidentata</taxon>
        <taxon>Episquamata</taxon>
        <taxon>Toxicofera</taxon>
        <taxon>Iguania</taxon>
        <taxon>Acrodonta</taxon>
        <taxon>Agamidae</taxon>
        <taxon>Amphibolurinae</taxon>
        <taxon>Pogona</taxon>
    </lineage>
</organism>
<dbReference type="SUPFAM" id="SSF50729">
    <property type="entry name" value="PH domain-like"/>
    <property type="match status" value="2"/>
</dbReference>
<dbReference type="GO" id="GO:0005829">
    <property type="term" value="C:cytosol"/>
    <property type="evidence" value="ECO:0007669"/>
    <property type="project" value="TreeGrafter"/>
</dbReference>
<dbReference type="RefSeq" id="XP_020655434.2">
    <property type="nucleotide sequence ID" value="XM_020799775.2"/>
</dbReference>
<dbReference type="GO" id="GO:0043548">
    <property type="term" value="F:phosphatidylinositol 3-kinase binding"/>
    <property type="evidence" value="ECO:0007669"/>
    <property type="project" value="TreeGrafter"/>
</dbReference>
<feature type="compositionally biased region" description="Basic residues" evidence="2">
    <location>
        <begin position="658"/>
        <end position="669"/>
    </location>
</feature>
<evidence type="ECO:0000256" key="2">
    <source>
        <dbReference type="SAM" id="MobiDB-lite"/>
    </source>
</evidence>
<dbReference type="PROSITE" id="PS50003">
    <property type="entry name" value="PH_DOMAIN"/>
    <property type="match status" value="1"/>
</dbReference>
<dbReference type="Gene3D" id="2.30.29.30">
    <property type="entry name" value="Pleckstrin-homology domain (PH domain)/Phosphotyrosine-binding domain (PTB)"/>
    <property type="match status" value="2"/>
</dbReference>
<evidence type="ECO:0000259" key="4">
    <source>
        <dbReference type="PROSITE" id="PS51064"/>
    </source>
</evidence>
<evidence type="ECO:0000313" key="6">
    <source>
        <dbReference type="RefSeq" id="XP_020655434.2"/>
    </source>
</evidence>
<dbReference type="PANTHER" id="PTHR10614">
    <property type="entry name" value="INSULIN RECEPTOR SUBSTRATE"/>
    <property type="match status" value="1"/>
</dbReference>
<feature type="domain" description="IRS-type PTB" evidence="4">
    <location>
        <begin position="173"/>
        <end position="277"/>
    </location>
</feature>
<feature type="domain" description="PH" evidence="3">
    <location>
        <begin position="17"/>
        <end position="127"/>
    </location>
</feature>
<dbReference type="InterPro" id="IPR039011">
    <property type="entry name" value="IRS"/>
</dbReference>
<dbReference type="AlphaFoldDB" id="A0A6J0UB54"/>